<dbReference type="Gene3D" id="1.10.10.60">
    <property type="entry name" value="Homeodomain-like"/>
    <property type="match status" value="1"/>
</dbReference>
<dbReference type="PROSITE" id="PS00027">
    <property type="entry name" value="HOMEOBOX_1"/>
    <property type="match status" value="1"/>
</dbReference>
<dbReference type="PANTHER" id="PTHR24339:SF68">
    <property type="entry name" value="HOMEOBOX PROTEIN NOTOCHORD"/>
    <property type="match status" value="1"/>
</dbReference>
<dbReference type="AlphaFoldDB" id="A0A1U7QCY3"/>
<accession>A0A1U7QCY3</accession>
<evidence type="ECO:0000256" key="4">
    <source>
        <dbReference type="ARBA" id="ARBA00023125"/>
    </source>
</evidence>
<comment type="similarity">
    <text evidence="2">Belongs to the EMX homeobox family.</text>
</comment>
<name>A0A1U7QCY3_MESAU</name>
<dbReference type="PANTHER" id="PTHR24339">
    <property type="entry name" value="HOMEOBOX PROTEIN EMX-RELATED"/>
    <property type="match status" value="1"/>
</dbReference>
<gene>
    <name evidence="12" type="primary">Noto</name>
</gene>
<evidence type="ECO:0000259" key="10">
    <source>
        <dbReference type="PROSITE" id="PS50071"/>
    </source>
</evidence>
<dbReference type="InterPro" id="IPR009057">
    <property type="entry name" value="Homeodomain-like_sf"/>
</dbReference>
<dbReference type="GeneID" id="101830428"/>
<keyword evidence="3" id="KW-0217">Developmental protein</keyword>
<dbReference type="GO" id="GO:0000978">
    <property type="term" value="F:RNA polymerase II cis-regulatory region sequence-specific DNA binding"/>
    <property type="evidence" value="ECO:0007669"/>
    <property type="project" value="TreeGrafter"/>
</dbReference>
<feature type="compositionally biased region" description="Low complexity" evidence="9">
    <location>
        <begin position="219"/>
        <end position="232"/>
    </location>
</feature>
<evidence type="ECO:0000256" key="1">
    <source>
        <dbReference type="ARBA" id="ARBA00004123"/>
    </source>
</evidence>
<dbReference type="InterPro" id="IPR001356">
    <property type="entry name" value="HD"/>
</dbReference>
<feature type="domain" description="Homeobox" evidence="10">
    <location>
        <begin position="154"/>
        <end position="214"/>
    </location>
</feature>
<reference evidence="12" key="1">
    <citation type="submission" date="2025-08" db="UniProtKB">
        <authorList>
            <consortium name="RefSeq"/>
        </authorList>
    </citation>
    <scope>IDENTIFICATION</scope>
    <source>
        <tissue evidence="12">Liver</tissue>
    </source>
</reference>
<dbReference type="SMART" id="SM00389">
    <property type="entry name" value="HOX"/>
    <property type="match status" value="1"/>
</dbReference>
<dbReference type="GO" id="GO:0007420">
    <property type="term" value="P:brain development"/>
    <property type="evidence" value="ECO:0007669"/>
    <property type="project" value="TreeGrafter"/>
</dbReference>
<dbReference type="CDD" id="cd00086">
    <property type="entry name" value="homeodomain"/>
    <property type="match status" value="1"/>
</dbReference>
<dbReference type="InterPro" id="IPR050877">
    <property type="entry name" value="EMX-VAX-Noto_Homeobox_TFs"/>
</dbReference>
<evidence type="ECO:0000313" key="11">
    <source>
        <dbReference type="Proteomes" id="UP000886700"/>
    </source>
</evidence>
<proteinExistence type="inferred from homology"/>
<dbReference type="SUPFAM" id="SSF46689">
    <property type="entry name" value="Homeodomain-like"/>
    <property type="match status" value="1"/>
</dbReference>
<dbReference type="RefSeq" id="XP_005071279.1">
    <property type="nucleotide sequence ID" value="XM_005071222.1"/>
</dbReference>
<dbReference type="Pfam" id="PF00046">
    <property type="entry name" value="Homeodomain"/>
    <property type="match status" value="1"/>
</dbReference>
<evidence type="ECO:0000256" key="8">
    <source>
        <dbReference type="RuleBase" id="RU000682"/>
    </source>
</evidence>
<keyword evidence="6 7" id="KW-0539">Nucleus</keyword>
<organism evidence="11 12">
    <name type="scientific">Mesocricetus auratus</name>
    <name type="common">Golden hamster</name>
    <dbReference type="NCBI Taxonomy" id="10036"/>
    <lineage>
        <taxon>Eukaryota</taxon>
        <taxon>Metazoa</taxon>
        <taxon>Chordata</taxon>
        <taxon>Craniata</taxon>
        <taxon>Vertebrata</taxon>
        <taxon>Euteleostomi</taxon>
        <taxon>Mammalia</taxon>
        <taxon>Eutheria</taxon>
        <taxon>Euarchontoglires</taxon>
        <taxon>Glires</taxon>
        <taxon>Rodentia</taxon>
        <taxon>Myomorpha</taxon>
        <taxon>Muroidea</taxon>
        <taxon>Cricetidae</taxon>
        <taxon>Cricetinae</taxon>
        <taxon>Mesocricetus</taxon>
    </lineage>
</organism>
<sequence length="249" mass="27565">MSGPEPQQLAPSDAQIQPGRLGPCPVAVSPVPPRRLAQGRLESSFSIEAILARPETPGRTATPLPLSTCISLNLDSVSQHSVLPWVCYASTWLPTYLSLGIYPLCTMPCVQGLNVAHLFCQRGLSLTGSELPYCPDLWSPLDWAPTMNLQDTERHQKRVPRMFNLQQLGELERAFAEQHNLVGKKRAQLAARLHLTENQVKIWFQNRRVKYRKQQKLKSPSSSAMQEPSSSSDGNIQGEDAESGVAVKD</sequence>
<dbReference type="OrthoDB" id="6159439at2759"/>
<comment type="subcellular location">
    <subcellularLocation>
        <location evidence="1 7 8">Nucleus</location>
    </subcellularLocation>
</comment>
<feature type="region of interest" description="Disordered" evidence="9">
    <location>
        <begin position="1"/>
        <end position="24"/>
    </location>
</feature>
<dbReference type="GO" id="GO:0000981">
    <property type="term" value="F:DNA-binding transcription factor activity, RNA polymerase II-specific"/>
    <property type="evidence" value="ECO:0007669"/>
    <property type="project" value="InterPro"/>
</dbReference>
<evidence type="ECO:0000256" key="5">
    <source>
        <dbReference type="ARBA" id="ARBA00023155"/>
    </source>
</evidence>
<dbReference type="KEGG" id="maua:101830428"/>
<dbReference type="STRING" id="10036.ENSMAUP00000017849"/>
<evidence type="ECO:0000256" key="6">
    <source>
        <dbReference type="ARBA" id="ARBA00023242"/>
    </source>
</evidence>
<evidence type="ECO:0000256" key="2">
    <source>
        <dbReference type="ARBA" id="ARBA00007397"/>
    </source>
</evidence>
<evidence type="ECO:0000256" key="9">
    <source>
        <dbReference type="SAM" id="MobiDB-lite"/>
    </source>
</evidence>
<evidence type="ECO:0000256" key="7">
    <source>
        <dbReference type="PROSITE-ProRule" id="PRU00108"/>
    </source>
</evidence>
<dbReference type="eggNOG" id="KOG0843">
    <property type="taxonomic scope" value="Eukaryota"/>
</dbReference>
<dbReference type="PROSITE" id="PS50071">
    <property type="entry name" value="HOMEOBOX_2"/>
    <property type="match status" value="1"/>
</dbReference>
<keyword evidence="4 7" id="KW-0238">DNA-binding</keyword>
<evidence type="ECO:0000256" key="3">
    <source>
        <dbReference type="ARBA" id="ARBA00022473"/>
    </source>
</evidence>
<dbReference type="Proteomes" id="UP000886700">
    <property type="component" value="Unplaced"/>
</dbReference>
<keyword evidence="11" id="KW-1185">Reference proteome</keyword>
<dbReference type="CTD" id="344022"/>
<feature type="region of interest" description="Disordered" evidence="9">
    <location>
        <begin position="213"/>
        <end position="249"/>
    </location>
</feature>
<dbReference type="GO" id="GO:0030182">
    <property type="term" value="P:neuron differentiation"/>
    <property type="evidence" value="ECO:0007669"/>
    <property type="project" value="TreeGrafter"/>
</dbReference>
<feature type="DNA-binding region" description="Homeobox" evidence="7">
    <location>
        <begin position="156"/>
        <end position="215"/>
    </location>
</feature>
<dbReference type="InterPro" id="IPR017970">
    <property type="entry name" value="Homeobox_CS"/>
</dbReference>
<protein>
    <submittedName>
        <fullName evidence="12">Homeobox protein notochord</fullName>
    </submittedName>
</protein>
<evidence type="ECO:0000313" key="12">
    <source>
        <dbReference type="RefSeq" id="XP_005071279.1"/>
    </source>
</evidence>
<dbReference type="GO" id="GO:0005634">
    <property type="term" value="C:nucleus"/>
    <property type="evidence" value="ECO:0007669"/>
    <property type="project" value="UniProtKB-SubCell"/>
</dbReference>
<keyword evidence="5 7" id="KW-0371">Homeobox</keyword>